<dbReference type="GO" id="GO:0035267">
    <property type="term" value="C:NuA4 histone acetyltransferase complex"/>
    <property type="evidence" value="ECO:0007669"/>
    <property type="project" value="InterPro"/>
</dbReference>
<dbReference type="Pfam" id="PF16282">
    <property type="entry name" value="SANT_DAMP1_like"/>
    <property type="match status" value="1"/>
</dbReference>
<dbReference type="PANTHER" id="PTHR12855">
    <property type="entry name" value="DNA METHYLTRANSFERASE 1-ASSOCIATED PROTEIN 1 FAMILY MEMBER"/>
    <property type="match status" value="1"/>
</dbReference>
<comment type="similarity">
    <text evidence="2">Belongs to the SWC4 family.</text>
</comment>
<comment type="subcellular location">
    <subcellularLocation>
        <location evidence="1">Nucleus</location>
    </subcellularLocation>
</comment>
<dbReference type="GO" id="GO:0006281">
    <property type="term" value="P:DNA repair"/>
    <property type="evidence" value="ECO:0007669"/>
    <property type="project" value="InterPro"/>
</dbReference>
<feature type="compositionally biased region" description="Basic and acidic residues" evidence="9">
    <location>
        <begin position="246"/>
        <end position="258"/>
    </location>
</feature>
<evidence type="ECO:0000256" key="3">
    <source>
        <dbReference type="ARBA" id="ARBA00019132"/>
    </source>
</evidence>
<dbReference type="GO" id="GO:0000122">
    <property type="term" value="P:negative regulation of transcription by RNA polymerase II"/>
    <property type="evidence" value="ECO:0007669"/>
    <property type="project" value="TreeGrafter"/>
</dbReference>
<dbReference type="KEGG" id="bnn:FOA43_003312"/>
<evidence type="ECO:0000313" key="12">
    <source>
        <dbReference type="Proteomes" id="UP000662931"/>
    </source>
</evidence>
<evidence type="ECO:0000256" key="7">
    <source>
        <dbReference type="ARBA" id="ARBA00023242"/>
    </source>
</evidence>
<feature type="compositionally biased region" description="Basic and acidic residues" evidence="9">
    <location>
        <begin position="17"/>
        <end position="33"/>
    </location>
</feature>
<dbReference type="Proteomes" id="UP000662931">
    <property type="component" value="Chromosome 4"/>
</dbReference>
<name>A0A875S3M6_EENNA</name>
<feature type="region of interest" description="Disordered" evidence="9">
    <location>
        <begin position="460"/>
        <end position="493"/>
    </location>
</feature>
<dbReference type="GO" id="GO:0000812">
    <property type="term" value="C:Swr1 complex"/>
    <property type="evidence" value="ECO:0007669"/>
    <property type="project" value="TreeGrafter"/>
</dbReference>
<evidence type="ECO:0000259" key="10">
    <source>
        <dbReference type="Pfam" id="PF16282"/>
    </source>
</evidence>
<feature type="compositionally biased region" description="Basic and acidic residues" evidence="9">
    <location>
        <begin position="185"/>
        <end position="197"/>
    </location>
</feature>
<reference evidence="11" key="1">
    <citation type="submission" date="2020-10" db="EMBL/GenBank/DDBJ databases">
        <authorList>
            <person name="Roach M.J.R."/>
        </authorList>
    </citation>
    <scope>NUCLEOTIDE SEQUENCE</scope>
    <source>
        <strain evidence="11">CBS 1945</strain>
    </source>
</reference>
<feature type="compositionally biased region" description="Acidic residues" evidence="9">
    <location>
        <begin position="235"/>
        <end position="244"/>
    </location>
</feature>
<comment type="function">
    <text evidence="8">Component of the SWR1 complex which mediates the ATP-dependent exchange of histone H2A for the H2A variant HZT1 leading to transcriptional regulation of selected genes by chromatin remodeling. Component of the NuA4 histone acetyltransferase complex which is involved in transcriptional activation of selected genes principally by acetylation of nucleosomal histone H4 and H2A. The NuA4 complex is also involved in DNA repair.</text>
</comment>
<evidence type="ECO:0000256" key="8">
    <source>
        <dbReference type="ARBA" id="ARBA00025264"/>
    </source>
</evidence>
<keyword evidence="7" id="KW-0539">Nucleus</keyword>
<dbReference type="InterPro" id="IPR032563">
    <property type="entry name" value="DAMP1_SANT-like"/>
</dbReference>
<dbReference type="GO" id="GO:0006338">
    <property type="term" value="P:chromatin remodeling"/>
    <property type="evidence" value="ECO:0007669"/>
    <property type="project" value="InterPro"/>
</dbReference>
<proteinExistence type="inferred from homology"/>
<feature type="region of interest" description="Disordered" evidence="9">
    <location>
        <begin position="432"/>
        <end position="451"/>
    </location>
</feature>
<dbReference type="InterPro" id="IPR027109">
    <property type="entry name" value="Swc4/Dmap1"/>
</dbReference>
<keyword evidence="4" id="KW-0156">Chromatin regulator</keyword>
<feature type="domain" description="DAMP1 SANT/Myb-like" evidence="10">
    <location>
        <begin position="122"/>
        <end position="183"/>
    </location>
</feature>
<feature type="compositionally biased region" description="Basic and acidic residues" evidence="9">
    <location>
        <begin position="287"/>
        <end position="313"/>
    </location>
</feature>
<accession>A0A875S3M6</accession>
<evidence type="ECO:0000256" key="2">
    <source>
        <dbReference type="ARBA" id="ARBA00006918"/>
    </source>
</evidence>
<gene>
    <name evidence="11" type="ORF">FOA43_003312</name>
</gene>
<organism evidence="11 12">
    <name type="scientific">Eeniella nana</name>
    <name type="common">Yeast</name>
    <name type="synonym">Brettanomyces nanus</name>
    <dbReference type="NCBI Taxonomy" id="13502"/>
    <lineage>
        <taxon>Eukaryota</taxon>
        <taxon>Fungi</taxon>
        <taxon>Dikarya</taxon>
        <taxon>Ascomycota</taxon>
        <taxon>Saccharomycotina</taxon>
        <taxon>Pichiomycetes</taxon>
        <taxon>Pichiales</taxon>
        <taxon>Pichiaceae</taxon>
        <taxon>Brettanomyces</taxon>
    </lineage>
</organism>
<dbReference type="EMBL" id="CP064815">
    <property type="protein sequence ID" value="QPG75926.1"/>
    <property type="molecule type" value="Genomic_DNA"/>
</dbReference>
<evidence type="ECO:0000256" key="4">
    <source>
        <dbReference type="ARBA" id="ARBA00022853"/>
    </source>
</evidence>
<evidence type="ECO:0000256" key="5">
    <source>
        <dbReference type="ARBA" id="ARBA00023015"/>
    </source>
</evidence>
<sequence length="600" mass="68217">MASDILDVLNISEETRVQGKELKQQQKHEREETVEANNKKRKMNRELFNLIGPNLPPVALHKQSVKFKDKLSSQELTHWSWRSFKNGARGKDKLVLHHWIKSKVKTTEEDTVKDDDDLEENYQFEKYNTELDIPDFTEEYYNEHLKDLDGNWSYNETRYLFDIAKSYDLRWAVIGDNYEFVKEIPENKEEKEERENGGSDANQEIDKDTNEEAIKDKIEENDDEAVAKPGPTEESSLEDADGSENENAKGESEVAEKQDQDDDKADDGKENAAKITEEVSESTKASESPKNETQKEASEALGQKKDTSSSEGRTLEDLKDRLYKVSAVILESQSDAAKDATLIRNLKAFDKNKEMERRSYLTHLLERAPTEIAEEESLVIEARKLELAAKKMLTERAQLLQLLDSPQASASVQKYMTSAGLTQLYNSLMNADKSKKRKPEAPVAPQLGPNALPHTQLLQARQQQANHGALLKTKKKHRSNSPTSRLDNNGGNNEIQELLQSRLTPEQMEVYGITVHEEKIQPGVVIRSQKLPSFKPAVQSKINETLNEMGIAVRPVMPTAKVCSRFDRLLRSIASLIDLKKQSDNLETEIGLIKRQKNIN</sequence>
<feature type="compositionally biased region" description="Basic and acidic residues" evidence="9">
    <location>
        <begin position="204"/>
        <end position="218"/>
    </location>
</feature>
<dbReference type="PANTHER" id="PTHR12855:SF10">
    <property type="entry name" value="DNA METHYLTRANSFERASE 1-ASSOCIATED PROTEIN 1"/>
    <property type="match status" value="1"/>
</dbReference>
<dbReference type="AlphaFoldDB" id="A0A875S3M6"/>
<evidence type="ECO:0000313" key="11">
    <source>
        <dbReference type="EMBL" id="QPG75926.1"/>
    </source>
</evidence>
<protein>
    <recommendedName>
        <fullName evidence="3">SWR1-complex protein 4</fullName>
    </recommendedName>
</protein>
<feature type="compositionally biased region" description="Polar residues" evidence="9">
    <location>
        <begin position="480"/>
        <end position="493"/>
    </location>
</feature>
<feature type="region of interest" description="Disordered" evidence="9">
    <location>
        <begin position="185"/>
        <end position="313"/>
    </location>
</feature>
<dbReference type="OrthoDB" id="19740at2759"/>
<keyword evidence="5" id="KW-0805">Transcription regulation</keyword>
<feature type="compositionally biased region" description="Basic and acidic residues" evidence="9">
    <location>
        <begin position="266"/>
        <end position="277"/>
    </location>
</feature>
<evidence type="ECO:0000256" key="1">
    <source>
        <dbReference type="ARBA" id="ARBA00004123"/>
    </source>
</evidence>
<feature type="region of interest" description="Disordered" evidence="9">
    <location>
        <begin position="17"/>
        <end position="39"/>
    </location>
</feature>
<evidence type="ECO:0000256" key="6">
    <source>
        <dbReference type="ARBA" id="ARBA00023163"/>
    </source>
</evidence>
<evidence type="ECO:0000256" key="9">
    <source>
        <dbReference type="SAM" id="MobiDB-lite"/>
    </source>
</evidence>
<dbReference type="GeneID" id="62196712"/>
<keyword evidence="12" id="KW-1185">Reference proteome</keyword>
<keyword evidence="6" id="KW-0804">Transcription</keyword>
<dbReference type="RefSeq" id="XP_038779491.1">
    <property type="nucleotide sequence ID" value="XM_038923563.1"/>
</dbReference>
<dbReference type="Gene3D" id="1.10.10.60">
    <property type="entry name" value="Homeodomain-like"/>
    <property type="match status" value="1"/>
</dbReference>
<dbReference type="GO" id="GO:0003714">
    <property type="term" value="F:transcription corepressor activity"/>
    <property type="evidence" value="ECO:0007669"/>
    <property type="project" value="TreeGrafter"/>
</dbReference>